<dbReference type="Proteomes" id="UP000095287">
    <property type="component" value="Unplaced"/>
</dbReference>
<organism evidence="1 2">
    <name type="scientific">Steinernema glaseri</name>
    <dbReference type="NCBI Taxonomy" id="37863"/>
    <lineage>
        <taxon>Eukaryota</taxon>
        <taxon>Metazoa</taxon>
        <taxon>Ecdysozoa</taxon>
        <taxon>Nematoda</taxon>
        <taxon>Chromadorea</taxon>
        <taxon>Rhabditida</taxon>
        <taxon>Tylenchina</taxon>
        <taxon>Panagrolaimomorpha</taxon>
        <taxon>Strongyloidoidea</taxon>
        <taxon>Steinernematidae</taxon>
        <taxon>Steinernema</taxon>
    </lineage>
</organism>
<dbReference type="WBParaSite" id="L893_g17705.t1">
    <property type="protein sequence ID" value="L893_g17705.t1"/>
    <property type="gene ID" value="L893_g17705"/>
</dbReference>
<name>A0A1I7YLS4_9BILA</name>
<proteinExistence type="predicted"/>
<sequence length="308" mass="34892">MTQFEVQVQFHALSTRVLRLYDACSMDSIPASFLDAVCTKLKEVDLENLGETSSPWSWIAEVHYGKRRNWTVGLLANQEGTEVSIQMLGGWSWDIDPRYNRVTKISLGGRKIGKGHKVSLQRFKKKVLPLLLSLMVDCELSIFSDNNCHPNLTDTIFRGLFSSTQLTIISTMNCGGKCPEFIKHQISLGHVKDISLYGEKEWPTDMTASLKQFLKAPNYAHLYVSGSNLSLDFEMVSCFVERVFNRKFSSTVNIRGKASFPLSLLRTLYSQSITAVEDKGWITLTFWKQQGRTLTATTHKNECALNWS</sequence>
<keyword evidence="1" id="KW-1185">Reference proteome</keyword>
<accession>A0A1I7YLS4</accession>
<evidence type="ECO:0000313" key="1">
    <source>
        <dbReference type="Proteomes" id="UP000095287"/>
    </source>
</evidence>
<protein>
    <submittedName>
        <fullName evidence="2">F-box domain-containing protein</fullName>
    </submittedName>
</protein>
<reference evidence="2" key="1">
    <citation type="submission" date="2016-11" db="UniProtKB">
        <authorList>
            <consortium name="WormBaseParasite"/>
        </authorList>
    </citation>
    <scope>IDENTIFICATION</scope>
</reference>
<evidence type="ECO:0000313" key="2">
    <source>
        <dbReference type="WBParaSite" id="L893_g17705.t1"/>
    </source>
</evidence>
<dbReference type="AlphaFoldDB" id="A0A1I7YLS4"/>